<keyword evidence="2" id="KW-1185">Reference proteome</keyword>
<reference evidence="1" key="1">
    <citation type="submission" date="2021-05" db="EMBL/GenBank/DDBJ databases">
        <authorList>
            <person name="Pan Q."/>
            <person name="Jouanno E."/>
            <person name="Zahm M."/>
            <person name="Klopp C."/>
            <person name="Cabau C."/>
            <person name="Louis A."/>
            <person name="Berthelot C."/>
            <person name="Parey E."/>
            <person name="Roest Crollius H."/>
            <person name="Montfort J."/>
            <person name="Robinson-Rechavi M."/>
            <person name="Bouchez O."/>
            <person name="Lampietro C."/>
            <person name="Lopez Roques C."/>
            <person name="Donnadieu C."/>
            <person name="Postlethwait J."/>
            <person name="Bobe J."/>
            <person name="Dillon D."/>
            <person name="Chandos A."/>
            <person name="von Hippel F."/>
            <person name="Guiguen Y."/>
        </authorList>
    </citation>
    <scope>NUCLEOTIDE SEQUENCE</scope>
    <source>
        <strain evidence="1">YG-Jan2019</strain>
    </source>
</reference>
<organism evidence="1 2">
    <name type="scientific">Dallia pectoralis</name>
    <name type="common">Alaska blackfish</name>
    <dbReference type="NCBI Taxonomy" id="75939"/>
    <lineage>
        <taxon>Eukaryota</taxon>
        <taxon>Metazoa</taxon>
        <taxon>Chordata</taxon>
        <taxon>Craniata</taxon>
        <taxon>Vertebrata</taxon>
        <taxon>Euteleostomi</taxon>
        <taxon>Actinopterygii</taxon>
        <taxon>Neopterygii</taxon>
        <taxon>Teleostei</taxon>
        <taxon>Protacanthopterygii</taxon>
        <taxon>Esociformes</taxon>
        <taxon>Umbridae</taxon>
        <taxon>Dallia</taxon>
    </lineage>
</organism>
<comment type="caution">
    <text evidence="1">The sequence shown here is derived from an EMBL/GenBank/DDBJ whole genome shotgun (WGS) entry which is preliminary data.</text>
</comment>
<dbReference type="Proteomes" id="UP001157502">
    <property type="component" value="Chromosome 28"/>
</dbReference>
<dbReference type="EMBL" id="CM055755">
    <property type="protein sequence ID" value="KAJ7990075.1"/>
    <property type="molecule type" value="Genomic_DNA"/>
</dbReference>
<name>A0ACC2FFN6_DALPE</name>
<protein>
    <submittedName>
        <fullName evidence="1">Uncharacterized protein</fullName>
    </submittedName>
</protein>
<sequence length="730" mass="79113">MTSEELQDKIIIWGTDSQCDDPELAEFEMLECQELEAYLVEEEEEDDGVMQEKPAGHGNILLDQPVFMVEWTNQSSKRDRKGSKTILPGTVEDDAVTVSQLTETRMMGIGVVDCVAKAEFSSENDVFVSCLSTMSSLGGSLASALDTAGQTQASTTDSWHLPSGPNRTIAAQVSNAIVVSQCKSQPIMRDLGNEEHNLELEQRYKKVGGSAAENKHVFPPDVNHNSPVKSLTKAVESVESKDIKKQDSFEDVKCKKEGSFEQTMKTSTSFKHSMKKTTSFENTTKKSASFDRSLKKEPSFDRTLRKQGSFDRSASPSSLEGRKPWGSPSRNPKRPATPPWSPRRQSPNSTVKTSSGLTLSSSPSKTSNREPSQSAKSSPQQGISTGLKVPSKVCVTSNIPKPRNPQPPAIPKKSSPPHQPKTARPKIITYVRKSPQVQVKVQSQETEVCQYESSTLPSRLPTSHTSPPAVQRDPQKAGNNTKVSQVLCSSNTVFNKYRKEMQKAGYFPPGTGMTSLGIKPPSHPPPHRLSGKSGSFHGVLPNSYMLELSPAPPNLALQEDTGQYCSPRPRGPQLGLGAVTHQPAPVKARTTLHGQSQTAQKSGVLTLSHPGTSQGHREPIVNHRRPNADLSQSRILVHKAGQSGLQPPGSSGLPPARLATFGFMRSSSVSPVSNNQSTDSSHSDPCRPSQGPCNRSDVPDPPNTPVQRRSLLPPPEGSPIGKCQPPPNHP</sequence>
<gene>
    <name evidence="1" type="ORF">DPEC_G00296530</name>
</gene>
<proteinExistence type="predicted"/>
<accession>A0ACC2FFN6</accession>
<evidence type="ECO:0000313" key="1">
    <source>
        <dbReference type="EMBL" id="KAJ7990075.1"/>
    </source>
</evidence>
<evidence type="ECO:0000313" key="2">
    <source>
        <dbReference type="Proteomes" id="UP001157502"/>
    </source>
</evidence>